<evidence type="ECO:0000313" key="1">
    <source>
        <dbReference type="EMBL" id="ALU27410.1"/>
    </source>
</evidence>
<name>A0AAI8G5V1_9FLAO</name>
<reference evidence="1 2" key="1">
    <citation type="journal article" date="2016" name="J. Zhejiang Univ. Sci. B">
        <title>Antibiotic resistance mechanisms of Myroides sp.</title>
        <authorList>
            <person name="Hu S."/>
            <person name="Yuan S."/>
            <person name="Qu H."/>
            <person name="Jiang T."/>
            <person name="Zhou Y."/>
            <person name="Wang M."/>
            <person name="Ming D."/>
        </authorList>
    </citation>
    <scope>NUCLEOTIDE SEQUENCE [LARGE SCALE GENOMIC DNA]</scope>
    <source>
        <strain evidence="1 2">PR63039</strain>
    </source>
</reference>
<dbReference type="Pfam" id="PF26611">
    <property type="entry name" value="MAD7"/>
    <property type="match status" value="1"/>
</dbReference>
<dbReference type="KEGG" id="mod:AS202_15165"/>
<gene>
    <name evidence="1" type="ORF">AS202_15165</name>
</gene>
<sequence>MDFTFNAYWIHFRNDQSDEEKELIDEMVKYENTSFDKYVEMLMKVKGGYQLKYYPTFLDSISQKNNDRGFLAQGRSKKHPRRFVLGTRLLEALVQIQVLHLEEGKFITKNVSIEDLMENLKNRYGLVINGLNEEEYRNADVNTNLAFKENVDAFKSKLRQIGFYNDMSDAYILQKVRPRYELK</sequence>
<protein>
    <submittedName>
        <fullName evidence="1">Uncharacterized protein</fullName>
    </submittedName>
</protein>
<evidence type="ECO:0000313" key="2">
    <source>
        <dbReference type="Proteomes" id="UP000069030"/>
    </source>
</evidence>
<dbReference type="InterPro" id="IPR058120">
    <property type="entry name" value="MADS7"/>
</dbReference>
<dbReference type="EMBL" id="CP013690">
    <property type="protein sequence ID" value="ALU27410.1"/>
    <property type="molecule type" value="Genomic_DNA"/>
</dbReference>
<proteinExistence type="predicted"/>
<accession>A0AAI8G5V1</accession>
<dbReference type="Proteomes" id="UP000069030">
    <property type="component" value="Chromosome"/>
</dbReference>
<dbReference type="AlphaFoldDB" id="A0AAI8G5V1"/>
<organism evidence="1 2">
    <name type="scientific">Myroides odoratimimus</name>
    <dbReference type="NCBI Taxonomy" id="76832"/>
    <lineage>
        <taxon>Bacteria</taxon>
        <taxon>Pseudomonadati</taxon>
        <taxon>Bacteroidota</taxon>
        <taxon>Flavobacteriia</taxon>
        <taxon>Flavobacteriales</taxon>
        <taxon>Flavobacteriaceae</taxon>
        <taxon>Myroides</taxon>
    </lineage>
</organism>
<dbReference type="RefSeq" id="WP_058699622.1">
    <property type="nucleotide sequence ID" value="NZ_CP013690.1"/>
</dbReference>